<dbReference type="InterPro" id="IPR036047">
    <property type="entry name" value="F-box-like_dom_sf"/>
</dbReference>
<dbReference type="Pfam" id="PF15965">
    <property type="entry name" value="zf-TRAF_2"/>
    <property type="match status" value="1"/>
</dbReference>
<proteinExistence type="predicted"/>
<evidence type="ECO:0000313" key="9">
    <source>
        <dbReference type="EMBL" id="WAR02976.1"/>
    </source>
</evidence>
<dbReference type="PROSITE" id="PS50145">
    <property type="entry name" value="ZF_TRAF"/>
    <property type="match status" value="1"/>
</dbReference>
<dbReference type="PANTHER" id="PTHR15933:SF20">
    <property type="entry name" value="F-BOX DOMAIN-CONTAINING PROTEIN"/>
    <property type="match status" value="1"/>
</dbReference>
<feature type="zinc finger region" description="TRAF-type" evidence="5">
    <location>
        <begin position="46"/>
        <end position="87"/>
    </location>
</feature>
<keyword evidence="10" id="KW-1185">Reference proteome</keyword>
<name>A0ABY7E1Z1_MYAAR</name>
<feature type="non-terminal residue" evidence="9">
    <location>
        <position position="1"/>
    </location>
</feature>
<dbReference type="InterPro" id="IPR043013">
    <property type="entry name" value="Znf_TRAF_N"/>
</dbReference>
<dbReference type="InterPro" id="IPR001810">
    <property type="entry name" value="F-box_dom"/>
</dbReference>
<dbReference type="Pfam" id="PF15966">
    <property type="entry name" value="F-box_4"/>
    <property type="match status" value="1"/>
</dbReference>
<organism evidence="9 10">
    <name type="scientific">Mya arenaria</name>
    <name type="common">Soft-shell clam</name>
    <dbReference type="NCBI Taxonomy" id="6604"/>
    <lineage>
        <taxon>Eukaryota</taxon>
        <taxon>Metazoa</taxon>
        <taxon>Spiralia</taxon>
        <taxon>Lophotrochozoa</taxon>
        <taxon>Mollusca</taxon>
        <taxon>Bivalvia</taxon>
        <taxon>Autobranchia</taxon>
        <taxon>Heteroconchia</taxon>
        <taxon>Euheterodonta</taxon>
        <taxon>Imparidentia</taxon>
        <taxon>Neoheterodontei</taxon>
        <taxon>Myida</taxon>
        <taxon>Myoidea</taxon>
        <taxon>Myidae</taxon>
        <taxon>Mya</taxon>
    </lineage>
</organism>
<dbReference type="EMBL" id="CP111015">
    <property type="protein sequence ID" value="WAR02976.1"/>
    <property type="molecule type" value="Genomic_DNA"/>
</dbReference>
<keyword evidence="4 5" id="KW-0862">Zinc</keyword>
<evidence type="ECO:0000256" key="1">
    <source>
        <dbReference type="ARBA" id="ARBA00022723"/>
    </source>
</evidence>
<dbReference type="PROSITE" id="PS50181">
    <property type="entry name" value="FBOX"/>
    <property type="match status" value="1"/>
</dbReference>
<feature type="domain" description="TRAF-type" evidence="7">
    <location>
        <begin position="46"/>
        <end position="87"/>
    </location>
</feature>
<evidence type="ECO:0000256" key="4">
    <source>
        <dbReference type="ARBA" id="ARBA00022833"/>
    </source>
</evidence>
<reference evidence="9" key="1">
    <citation type="submission" date="2022-11" db="EMBL/GenBank/DDBJ databases">
        <title>Centuries of genome instability and evolution in soft-shell clam transmissible cancer (bioRxiv).</title>
        <authorList>
            <person name="Hart S.F.M."/>
            <person name="Yonemitsu M.A."/>
            <person name="Giersch R.M."/>
            <person name="Beal B.F."/>
            <person name="Arriagada G."/>
            <person name="Davis B.W."/>
            <person name="Ostrander E.A."/>
            <person name="Goff S.P."/>
            <person name="Metzger M.J."/>
        </authorList>
    </citation>
    <scope>NUCLEOTIDE SEQUENCE</scope>
    <source>
        <strain evidence="9">MELC-2E11</strain>
        <tissue evidence="9">Siphon/mantle</tissue>
    </source>
</reference>
<dbReference type="SUPFAM" id="SSF81383">
    <property type="entry name" value="F-box domain"/>
    <property type="match status" value="1"/>
</dbReference>
<dbReference type="InterPro" id="IPR031890">
    <property type="entry name" value="Fbxo30/Fbxo40"/>
</dbReference>
<sequence>MAVHEHCENCFKINCVIKPDNSQSCGLVYCRSDCGFRFHVCKSEEHKLVCMKEKLPCINKINGCPVVLTRDKISAHLPTCPASVIICNREWNRWPMHSQDKGWKAPMPFKHPHIKCGQFDVAFALRDQKMLIESSKTPKKTRRILRNSLTPCYPAVPIQSHSSVLDSPTSETSMLSDDETGTPWDLHQSPPGLQSTIVNQLSGMQSSEERNLYAASRQATESLTRALDYATGKQGLKRLAEISKLKYDKLDKEEKNVEQITEDMKNTSICDRGHHVNDSMFDNSCSANGSSEDDDMLELYGMEKKLYEILGLDLTMQFISSYQPKPMKMFTFLCGREFRRDEYPWHVKNFHCDIQCNLNNWFEQRCPLAYLGCTFAFQRLVPKSPSGSIVHSPVLNSFGLSFSEEYVPDKDHCNGQLTNEEDIRTVFGRKLLREATPEIHTSYKCDASVHVIPRYRSVSRDVSPVKFGANEYVDEYQHSLVDLPFEVLQNIARHLDGFSLQHMSMTCKLIQSVCCSLLDEKGIVTLVWEKTASDSGSSFHWDVAYKKWQFSTGFTPVIEWDLKGAGAAIQEHLKMCPFFDYDIFQLLAVVSAVAVQASSFSYDVQFGGTFPAVLEAVLITGNFTIFKDLSILSLTDLSVIYLPIIFTCLGII</sequence>
<accession>A0ABY7E1Z1</accession>
<feature type="compositionally biased region" description="Polar residues" evidence="6">
    <location>
        <begin position="160"/>
        <end position="175"/>
    </location>
</feature>
<dbReference type="InterPro" id="IPR001293">
    <property type="entry name" value="Znf_TRAF"/>
</dbReference>
<evidence type="ECO:0000256" key="2">
    <source>
        <dbReference type="ARBA" id="ARBA00022771"/>
    </source>
</evidence>
<evidence type="ECO:0000256" key="3">
    <source>
        <dbReference type="ARBA" id="ARBA00022786"/>
    </source>
</evidence>
<evidence type="ECO:0000256" key="5">
    <source>
        <dbReference type="PROSITE-ProRule" id="PRU00207"/>
    </source>
</evidence>
<gene>
    <name evidence="9" type="ORF">MAR_009534</name>
</gene>
<evidence type="ECO:0000256" key="6">
    <source>
        <dbReference type="SAM" id="MobiDB-lite"/>
    </source>
</evidence>
<evidence type="ECO:0000313" key="10">
    <source>
        <dbReference type="Proteomes" id="UP001164746"/>
    </source>
</evidence>
<evidence type="ECO:0000259" key="8">
    <source>
        <dbReference type="PROSITE" id="PS50181"/>
    </source>
</evidence>
<feature type="domain" description="F-box" evidence="8">
    <location>
        <begin position="477"/>
        <end position="531"/>
    </location>
</feature>
<keyword evidence="3" id="KW-0833">Ubl conjugation pathway</keyword>
<keyword evidence="1 5" id="KW-0479">Metal-binding</keyword>
<protein>
    <submittedName>
        <fullName evidence="9">FBX40-like protein</fullName>
    </submittedName>
</protein>
<keyword evidence="2 5" id="KW-0863">Zinc-finger</keyword>
<dbReference type="Gene3D" id="3.30.40.150">
    <property type="entry name" value="TRAF-like zinc-finger, N-terminal subdomain"/>
    <property type="match status" value="1"/>
</dbReference>
<evidence type="ECO:0000259" key="7">
    <source>
        <dbReference type="PROSITE" id="PS50145"/>
    </source>
</evidence>
<feature type="region of interest" description="Disordered" evidence="6">
    <location>
        <begin position="160"/>
        <end position="182"/>
    </location>
</feature>
<dbReference type="PANTHER" id="PTHR15933">
    <property type="entry name" value="PROTEIN CBG16327"/>
    <property type="match status" value="1"/>
</dbReference>
<dbReference type="Proteomes" id="UP001164746">
    <property type="component" value="Chromosome 4"/>
</dbReference>